<feature type="non-terminal residue" evidence="2">
    <location>
        <position position="1"/>
    </location>
</feature>
<evidence type="ECO:0000313" key="3">
    <source>
        <dbReference type="Proteomes" id="UP000287651"/>
    </source>
</evidence>
<keyword evidence="1" id="KW-0812">Transmembrane</keyword>
<proteinExistence type="predicted"/>
<evidence type="ECO:0008006" key="4">
    <source>
        <dbReference type="Google" id="ProtNLM"/>
    </source>
</evidence>
<gene>
    <name evidence="2" type="ORF">B296_00043200</name>
</gene>
<name>A0A426ZFM8_ENSVE</name>
<evidence type="ECO:0000313" key="2">
    <source>
        <dbReference type="EMBL" id="RRT62773.1"/>
    </source>
</evidence>
<organism evidence="2 3">
    <name type="scientific">Ensete ventricosum</name>
    <name type="common">Abyssinian banana</name>
    <name type="synonym">Musa ensete</name>
    <dbReference type="NCBI Taxonomy" id="4639"/>
    <lineage>
        <taxon>Eukaryota</taxon>
        <taxon>Viridiplantae</taxon>
        <taxon>Streptophyta</taxon>
        <taxon>Embryophyta</taxon>
        <taxon>Tracheophyta</taxon>
        <taxon>Spermatophyta</taxon>
        <taxon>Magnoliopsida</taxon>
        <taxon>Liliopsida</taxon>
        <taxon>Zingiberales</taxon>
        <taxon>Musaceae</taxon>
        <taxon>Ensete</taxon>
    </lineage>
</organism>
<evidence type="ECO:0000256" key="1">
    <source>
        <dbReference type="SAM" id="Phobius"/>
    </source>
</evidence>
<keyword evidence="1" id="KW-0472">Membrane</keyword>
<dbReference type="PANTHER" id="PTHR12242">
    <property type="entry name" value="OS02G0130600 PROTEIN-RELATED"/>
    <property type="match status" value="1"/>
</dbReference>
<feature type="transmembrane region" description="Helical" evidence="1">
    <location>
        <begin position="58"/>
        <end position="80"/>
    </location>
</feature>
<dbReference type="EMBL" id="AMZH03006857">
    <property type="protein sequence ID" value="RRT62773.1"/>
    <property type="molecule type" value="Genomic_DNA"/>
</dbReference>
<dbReference type="Proteomes" id="UP000287651">
    <property type="component" value="Unassembled WGS sequence"/>
</dbReference>
<reference evidence="2 3" key="1">
    <citation type="journal article" date="2014" name="Agronomy (Basel)">
        <title>A Draft Genome Sequence for Ensete ventricosum, the Drought-Tolerant Tree Against Hunger.</title>
        <authorList>
            <person name="Harrison J."/>
            <person name="Moore K.A."/>
            <person name="Paszkiewicz K."/>
            <person name="Jones T."/>
            <person name="Grant M."/>
            <person name="Ambacheew D."/>
            <person name="Muzemil S."/>
            <person name="Studholme D.J."/>
        </authorList>
    </citation>
    <scope>NUCLEOTIDE SEQUENCE [LARGE SCALE GENOMIC DNA]</scope>
</reference>
<accession>A0A426ZFM8</accession>
<dbReference type="AlphaFoldDB" id="A0A426ZFM8"/>
<sequence length="110" mass="13269">TDCLNFLWMICRWTLSLVIIYFLLMGCMHTLNLVFLLLDTALNSLVDYPFPWFRMAYFVLWSCVYVIFQWIPHICGFSWYSFYSLHLSCYVNIESEESTNKQQYNRNNTS</sequence>
<comment type="caution">
    <text evidence="2">The sequence shown here is derived from an EMBL/GenBank/DDBJ whole genome shotgun (WGS) entry which is preliminary data.</text>
</comment>
<dbReference type="PANTHER" id="PTHR12242:SF6">
    <property type="entry name" value="PROTEIN ROLLING PROTEIN"/>
    <property type="match status" value="1"/>
</dbReference>
<protein>
    <recommendedName>
        <fullName evidence="4">Glycerophosphocholine acyltransferase 1</fullName>
    </recommendedName>
</protein>
<feature type="transmembrane region" description="Helical" evidence="1">
    <location>
        <begin position="15"/>
        <end position="38"/>
    </location>
</feature>
<keyword evidence="1" id="KW-1133">Transmembrane helix</keyword>
<dbReference type="GO" id="GO:0016020">
    <property type="term" value="C:membrane"/>
    <property type="evidence" value="ECO:0007669"/>
    <property type="project" value="TreeGrafter"/>
</dbReference>